<proteinExistence type="predicted"/>
<dbReference type="AlphaFoldDB" id="A0A9P4TXN7"/>
<evidence type="ECO:0000313" key="3">
    <source>
        <dbReference type="Proteomes" id="UP000800235"/>
    </source>
</evidence>
<sequence length="293" mass="33029">MAHPATPQSAPPPVAKHFIVPSIANKGQGMRAVRLLRAGERILVEDPILLLRTSTSADQFVREELTETTTRVSDTVRSLYNRDNARYQTFRKLHTNPRSTPSTPQLTDYARENLSRFFTNAIWFPSVARIVAVPGAPDSQPAFAVMKDMSRTNHSCRPNATIHWNANLQSEGFFNNVKGRATLHAMRDIPAGEEITISYNRPQAFDPGLKRRITLQLRWGFLCTCPACYGSDVPQSELSRAELTTLGRQLIEYTKANPQYTAHDHSKKVIDAVHRMMQLMREEGIMDDILISV</sequence>
<dbReference type="Proteomes" id="UP000800235">
    <property type="component" value="Unassembled WGS sequence"/>
</dbReference>
<dbReference type="Gene3D" id="2.170.270.10">
    <property type="entry name" value="SET domain"/>
    <property type="match status" value="1"/>
</dbReference>
<evidence type="ECO:0000259" key="1">
    <source>
        <dbReference type="PROSITE" id="PS50280"/>
    </source>
</evidence>
<gene>
    <name evidence="2" type="ORF">EJ08DRAFT_650459</name>
</gene>
<dbReference type="PANTHER" id="PTHR47332">
    <property type="entry name" value="SET DOMAIN-CONTAINING PROTEIN 5"/>
    <property type="match status" value="1"/>
</dbReference>
<dbReference type="InterPro" id="IPR053185">
    <property type="entry name" value="SET_domain_protein"/>
</dbReference>
<protein>
    <submittedName>
        <fullName evidence="2">SET domain-containing protein</fullName>
    </submittedName>
</protein>
<evidence type="ECO:0000313" key="2">
    <source>
        <dbReference type="EMBL" id="KAF2429441.1"/>
    </source>
</evidence>
<comment type="caution">
    <text evidence="2">The sequence shown here is derived from an EMBL/GenBank/DDBJ whole genome shotgun (WGS) entry which is preliminary data.</text>
</comment>
<dbReference type="SUPFAM" id="SSF82199">
    <property type="entry name" value="SET domain"/>
    <property type="match status" value="1"/>
</dbReference>
<accession>A0A9P4TXN7</accession>
<name>A0A9P4TXN7_9PEZI</name>
<dbReference type="Pfam" id="PF00856">
    <property type="entry name" value="SET"/>
    <property type="match status" value="1"/>
</dbReference>
<dbReference type="EMBL" id="MU007047">
    <property type="protein sequence ID" value="KAF2429441.1"/>
    <property type="molecule type" value="Genomic_DNA"/>
</dbReference>
<dbReference type="OrthoDB" id="265717at2759"/>
<dbReference type="PROSITE" id="PS50280">
    <property type="entry name" value="SET"/>
    <property type="match status" value="1"/>
</dbReference>
<dbReference type="SMART" id="SM00317">
    <property type="entry name" value="SET"/>
    <property type="match status" value="1"/>
</dbReference>
<reference evidence="2" key="1">
    <citation type="journal article" date="2020" name="Stud. Mycol.">
        <title>101 Dothideomycetes genomes: a test case for predicting lifestyles and emergence of pathogens.</title>
        <authorList>
            <person name="Haridas S."/>
            <person name="Albert R."/>
            <person name="Binder M."/>
            <person name="Bloem J."/>
            <person name="Labutti K."/>
            <person name="Salamov A."/>
            <person name="Andreopoulos B."/>
            <person name="Baker S."/>
            <person name="Barry K."/>
            <person name="Bills G."/>
            <person name="Bluhm B."/>
            <person name="Cannon C."/>
            <person name="Castanera R."/>
            <person name="Culley D."/>
            <person name="Daum C."/>
            <person name="Ezra D."/>
            <person name="Gonzalez J."/>
            <person name="Henrissat B."/>
            <person name="Kuo A."/>
            <person name="Liang C."/>
            <person name="Lipzen A."/>
            <person name="Lutzoni F."/>
            <person name="Magnuson J."/>
            <person name="Mondo S."/>
            <person name="Nolan M."/>
            <person name="Ohm R."/>
            <person name="Pangilinan J."/>
            <person name="Park H.-J."/>
            <person name="Ramirez L."/>
            <person name="Alfaro M."/>
            <person name="Sun H."/>
            <person name="Tritt A."/>
            <person name="Yoshinaga Y."/>
            <person name="Zwiers L.-H."/>
            <person name="Turgeon B."/>
            <person name="Goodwin S."/>
            <person name="Spatafora J."/>
            <person name="Crous P."/>
            <person name="Grigoriev I."/>
        </authorList>
    </citation>
    <scope>NUCLEOTIDE SEQUENCE</scope>
    <source>
        <strain evidence="2">CBS 130266</strain>
    </source>
</reference>
<dbReference type="CDD" id="cd20071">
    <property type="entry name" value="SET_SMYD"/>
    <property type="match status" value="1"/>
</dbReference>
<feature type="domain" description="SET" evidence="1">
    <location>
        <begin position="12"/>
        <end position="200"/>
    </location>
</feature>
<dbReference type="InterPro" id="IPR046341">
    <property type="entry name" value="SET_dom_sf"/>
</dbReference>
<dbReference type="InterPro" id="IPR001214">
    <property type="entry name" value="SET_dom"/>
</dbReference>
<organism evidence="2 3">
    <name type="scientific">Tothia fuscella</name>
    <dbReference type="NCBI Taxonomy" id="1048955"/>
    <lineage>
        <taxon>Eukaryota</taxon>
        <taxon>Fungi</taxon>
        <taxon>Dikarya</taxon>
        <taxon>Ascomycota</taxon>
        <taxon>Pezizomycotina</taxon>
        <taxon>Dothideomycetes</taxon>
        <taxon>Pleosporomycetidae</taxon>
        <taxon>Venturiales</taxon>
        <taxon>Cylindrosympodiaceae</taxon>
        <taxon>Tothia</taxon>
    </lineage>
</organism>
<keyword evidence="3" id="KW-1185">Reference proteome</keyword>
<dbReference type="PANTHER" id="PTHR47332:SF4">
    <property type="entry name" value="SET DOMAIN-CONTAINING PROTEIN 5"/>
    <property type="match status" value="1"/>
</dbReference>